<comment type="caution">
    <text evidence="10">The sequence shown here is derived from an EMBL/GenBank/DDBJ whole genome shotgun (WGS) entry which is preliminary data.</text>
</comment>
<evidence type="ECO:0000256" key="8">
    <source>
        <dbReference type="SAM" id="Phobius"/>
    </source>
</evidence>
<evidence type="ECO:0000313" key="11">
    <source>
        <dbReference type="Proteomes" id="UP000605201"/>
    </source>
</evidence>
<evidence type="ECO:0000256" key="7">
    <source>
        <dbReference type="SAM" id="MobiDB-lite"/>
    </source>
</evidence>
<comment type="subcellular location">
    <subcellularLocation>
        <location evidence="1">Cell inner membrane</location>
    </subcellularLocation>
</comment>
<dbReference type="PANTHER" id="PTHR30462:SF0">
    <property type="entry name" value="INTERMEMBRANE TRANSPORT PROTEIN YEBT"/>
    <property type="match status" value="1"/>
</dbReference>
<evidence type="ECO:0000256" key="4">
    <source>
        <dbReference type="ARBA" id="ARBA00022692"/>
    </source>
</evidence>
<keyword evidence="2" id="KW-1003">Cell membrane</keyword>
<evidence type="ECO:0000256" key="6">
    <source>
        <dbReference type="ARBA" id="ARBA00023136"/>
    </source>
</evidence>
<feature type="region of interest" description="Disordered" evidence="7">
    <location>
        <begin position="1"/>
        <end position="21"/>
    </location>
</feature>
<feature type="transmembrane region" description="Helical" evidence="8">
    <location>
        <begin position="28"/>
        <end position="45"/>
    </location>
</feature>
<sequence length="566" mass="62494">MIKDPHTEPDADATAPAPKIKKKSGPSIVWLIPLITAIIGGWLIFKTISEKGPEITITFKTAEGIEAGKTKIKYKEIEIGVVDSVHFSKDFSHVIVKAGMEKESASFLRRDTRFWVVRPQLTLRGASGLGTLLSGAHIEIEPGQGAYHNRFVGLDVPPVVKAEVAGKKILLMAKKLGSISTGSPIYYQGILAGEILGWELGNDRKSIFLHAFIKAPYDELVRSNTRFWNVSGMNVSIGADGIIVRTESVQSLLYGGIAFETPETLERVTEDVEGLVFTLYDSLESIHEEAFSKKIKFILFFDGSVRGLNVGAPVEFKGIKVGLVKDVRLEFDKRDISFRIPVLIEIEPERVIARGQDEDTSPYETLKNLVDRGLRARLQTGSLLTGQLFVELDMHPGTPIRLVNEDIPFPELPTIPAELEQMTTSVKSILAKLEKVDMEKIGAELLGSLQGANQLINNPELRDSANDLKESLIAFKSILRKLDQRVEPITVNLEKAIGAGHQALEETRVTLGLIDEVLKPDSPIQYNFGQLTEELAETARSIRTLVDMLERNPNAIIFGKDSPGEK</sequence>
<keyword evidence="5 8" id="KW-1133">Transmembrane helix</keyword>
<dbReference type="GO" id="GO:0005886">
    <property type="term" value="C:plasma membrane"/>
    <property type="evidence" value="ECO:0007669"/>
    <property type="project" value="UniProtKB-SubCell"/>
</dbReference>
<name>A0A8J6P1G2_9BACT</name>
<dbReference type="PANTHER" id="PTHR30462">
    <property type="entry name" value="INTERMEMBRANE TRANSPORT PROTEIN PQIB-RELATED"/>
    <property type="match status" value="1"/>
</dbReference>
<dbReference type="Pfam" id="PF02470">
    <property type="entry name" value="MlaD"/>
    <property type="match status" value="2"/>
</dbReference>
<dbReference type="InterPro" id="IPR003399">
    <property type="entry name" value="Mce/MlaD"/>
</dbReference>
<evidence type="ECO:0000256" key="2">
    <source>
        <dbReference type="ARBA" id="ARBA00022475"/>
    </source>
</evidence>
<feature type="domain" description="Mce/MlaD" evidence="9">
    <location>
        <begin position="52"/>
        <end position="143"/>
    </location>
</feature>
<dbReference type="InterPro" id="IPR051800">
    <property type="entry name" value="PqiA-PqiB_transport"/>
</dbReference>
<evidence type="ECO:0000256" key="1">
    <source>
        <dbReference type="ARBA" id="ARBA00004533"/>
    </source>
</evidence>
<dbReference type="EMBL" id="JACNIG010000113">
    <property type="protein sequence ID" value="MBC8431115.1"/>
    <property type="molecule type" value="Genomic_DNA"/>
</dbReference>
<keyword evidence="6 8" id="KW-0472">Membrane</keyword>
<organism evidence="10 11">
    <name type="scientific">Candidatus Desulfatibia vada</name>
    <dbReference type="NCBI Taxonomy" id="2841696"/>
    <lineage>
        <taxon>Bacteria</taxon>
        <taxon>Pseudomonadati</taxon>
        <taxon>Thermodesulfobacteriota</taxon>
        <taxon>Desulfobacteria</taxon>
        <taxon>Desulfobacterales</taxon>
        <taxon>Desulfobacterales incertae sedis</taxon>
        <taxon>Candidatus Desulfatibia</taxon>
    </lineage>
</organism>
<evidence type="ECO:0000256" key="3">
    <source>
        <dbReference type="ARBA" id="ARBA00022519"/>
    </source>
</evidence>
<evidence type="ECO:0000259" key="9">
    <source>
        <dbReference type="Pfam" id="PF02470"/>
    </source>
</evidence>
<protein>
    <submittedName>
        <fullName evidence="10">MCE family protein</fullName>
    </submittedName>
</protein>
<accession>A0A8J6P1G2</accession>
<dbReference type="AlphaFoldDB" id="A0A8J6P1G2"/>
<keyword evidence="3" id="KW-0997">Cell inner membrane</keyword>
<evidence type="ECO:0000313" key="10">
    <source>
        <dbReference type="EMBL" id="MBC8431115.1"/>
    </source>
</evidence>
<proteinExistence type="predicted"/>
<gene>
    <name evidence="10" type="ORF">H8D96_04275</name>
</gene>
<evidence type="ECO:0000256" key="5">
    <source>
        <dbReference type="ARBA" id="ARBA00022989"/>
    </source>
</evidence>
<reference evidence="10 11" key="1">
    <citation type="submission" date="2020-08" db="EMBL/GenBank/DDBJ databases">
        <title>Bridging the membrane lipid divide: bacteria of the FCB group superphylum have the potential to synthesize archaeal ether lipids.</title>
        <authorList>
            <person name="Villanueva L."/>
            <person name="Von Meijenfeldt F.A.B."/>
            <person name="Westbye A.B."/>
            <person name="Yadav S."/>
            <person name="Hopmans E.C."/>
            <person name="Dutilh B.E."/>
            <person name="Sinninghe Damste J.S."/>
        </authorList>
    </citation>
    <scope>NUCLEOTIDE SEQUENCE [LARGE SCALE GENOMIC DNA]</scope>
    <source>
        <strain evidence="10">NIOZ-UU17</strain>
    </source>
</reference>
<dbReference type="Proteomes" id="UP000605201">
    <property type="component" value="Unassembled WGS sequence"/>
</dbReference>
<feature type="domain" description="Mce/MlaD" evidence="9">
    <location>
        <begin position="304"/>
        <end position="393"/>
    </location>
</feature>
<keyword evidence="4 8" id="KW-0812">Transmembrane</keyword>